<dbReference type="AlphaFoldDB" id="X0ZW48"/>
<dbReference type="InterPro" id="IPR008337">
    <property type="entry name" value="Capsule_biosynth_CapB"/>
</dbReference>
<dbReference type="Gene3D" id="3.40.1190.10">
    <property type="entry name" value="Mur-like, catalytic domain"/>
    <property type="match status" value="1"/>
</dbReference>
<evidence type="ECO:0000259" key="1">
    <source>
        <dbReference type="Pfam" id="PF08245"/>
    </source>
</evidence>
<evidence type="ECO:0000313" key="2">
    <source>
        <dbReference type="EMBL" id="GAG73729.1"/>
    </source>
</evidence>
<dbReference type="SUPFAM" id="SSF53623">
    <property type="entry name" value="MurD-like peptide ligases, catalytic domain"/>
    <property type="match status" value="1"/>
</dbReference>
<sequence>MLYNIAEDLNVQVLVSEMMSIQHESVLVESCRILRPHILIITNVRIDHIEHWGTTKEEAAECFSAAVPGGSTVFIPEEEMYPVFQEKARKAGSKVIPVSQEIFNDFPLYKLSLTANKFEQNIRLCLAVSDHLGIDRSQIKKGIASVQPDFGGLKAWKIPMGEEGSIWHFLSAFAANDPVSTREVLERINKVKYLAGKKFIGLLNLRGDRGDRTLQWLEAVKQGDFPEFDRLVLSGEHALSFKRKLRKSPCRSKLSVLKGKKAENIMDALLEISRDDAVVIGMGNMGGAGEALVKYWQKVGEYYAV</sequence>
<reference evidence="2" key="1">
    <citation type="journal article" date="2014" name="Front. Microbiol.">
        <title>High frequency of phylogenetically diverse reductive dehalogenase-homologous genes in deep subseafloor sedimentary metagenomes.</title>
        <authorList>
            <person name="Kawai M."/>
            <person name="Futagami T."/>
            <person name="Toyoda A."/>
            <person name="Takaki Y."/>
            <person name="Nishi S."/>
            <person name="Hori S."/>
            <person name="Arai W."/>
            <person name="Tsubouchi T."/>
            <person name="Morono Y."/>
            <person name="Uchiyama I."/>
            <person name="Ito T."/>
            <person name="Fujiyama A."/>
            <person name="Inagaki F."/>
            <person name="Takami H."/>
        </authorList>
    </citation>
    <scope>NUCLEOTIDE SEQUENCE</scope>
    <source>
        <strain evidence="2">Expedition CK06-06</strain>
    </source>
</reference>
<dbReference type="PRINTS" id="PR01758">
    <property type="entry name" value="CAPSULEPROTB"/>
</dbReference>
<name>X0ZW48_9ZZZZ</name>
<dbReference type="EMBL" id="BART01001874">
    <property type="protein sequence ID" value="GAG73729.1"/>
    <property type="molecule type" value="Genomic_DNA"/>
</dbReference>
<gene>
    <name evidence="2" type="ORF">S01H4_06191</name>
</gene>
<protein>
    <recommendedName>
        <fullName evidence="1">Mur ligase central domain-containing protein</fullName>
    </recommendedName>
</protein>
<dbReference type="InterPro" id="IPR036565">
    <property type="entry name" value="Mur-like_cat_sf"/>
</dbReference>
<accession>X0ZW48</accession>
<proteinExistence type="predicted"/>
<dbReference type="Pfam" id="PF08245">
    <property type="entry name" value="Mur_ligase_M"/>
    <property type="match status" value="1"/>
</dbReference>
<dbReference type="GO" id="GO:0016881">
    <property type="term" value="F:acid-amino acid ligase activity"/>
    <property type="evidence" value="ECO:0007669"/>
    <property type="project" value="InterPro"/>
</dbReference>
<comment type="caution">
    <text evidence="2">The sequence shown here is derived from an EMBL/GenBank/DDBJ whole genome shotgun (WGS) entry which is preliminary data.</text>
</comment>
<dbReference type="InterPro" id="IPR013221">
    <property type="entry name" value="Mur_ligase_cen"/>
</dbReference>
<dbReference type="GO" id="GO:0045227">
    <property type="term" value="P:capsule polysaccharide biosynthetic process"/>
    <property type="evidence" value="ECO:0007669"/>
    <property type="project" value="InterPro"/>
</dbReference>
<dbReference type="GO" id="GO:0005524">
    <property type="term" value="F:ATP binding"/>
    <property type="evidence" value="ECO:0007669"/>
    <property type="project" value="InterPro"/>
</dbReference>
<feature type="domain" description="Mur ligase central" evidence="1">
    <location>
        <begin position="8"/>
        <end position="125"/>
    </location>
</feature>
<organism evidence="2">
    <name type="scientific">marine sediment metagenome</name>
    <dbReference type="NCBI Taxonomy" id="412755"/>
    <lineage>
        <taxon>unclassified sequences</taxon>
        <taxon>metagenomes</taxon>
        <taxon>ecological metagenomes</taxon>
    </lineage>
</organism>
<dbReference type="GO" id="GO:0016020">
    <property type="term" value="C:membrane"/>
    <property type="evidence" value="ECO:0007669"/>
    <property type="project" value="InterPro"/>
</dbReference>